<protein>
    <submittedName>
        <fullName evidence="2">Uncharacterized protein</fullName>
    </submittedName>
</protein>
<keyword evidence="1" id="KW-0472">Membrane</keyword>
<dbReference type="AlphaFoldDB" id="A0A246DQG7"/>
<gene>
    <name evidence="2" type="ORF">B5E41_22530</name>
</gene>
<evidence type="ECO:0000313" key="3">
    <source>
        <dbReference type="Proteomes" id="UP000197269"/>
    </source>
</evidence>
<dbReference type="RefSeq" id="WP_088396115.1">
    <property type="nucleotide sequence ID" value="NZ_MXPU01000016.1"/>
</dbReference>
<feature type="transmembrane region" description="Helical" evidence="1">
    <location>
        <begin position="69"/>
        <end position="90"/>
    </location>
</feature>
<evidence type="ECO:0000256" key="1">
    <source>
        <dbReference type="SAM" id="Phobius"/>
    </source>
</evidence>
<feature type="transmembrane region" description="Helical" evidence="1">
    <location>
        <begin position="12"/>
        <end position="30"/>
    </location>
</feature>
<sequence length="203" mass="23587">MPEPEKRGDQFTWTYALWLLPFLGQDWLYWLAPQWDWWTVDLFVFLATLIAMAGSLCFNLVLRRWRRVLSLLITPLLLLVCLHLLAVAGITPDSVRFALTKQAYLAEIKRADLPGAEQRFRTFVWDDTFRRKTYSTLVYDESDEIALPKGAQSAAWQQRLQTFCLEKKKECVTLYPGADEFISVSKIGEHFYILDDSLPTAFP</sequence>
<keyword evidence="1" id="KW-1133">Transmembrane helix</keyword>
<feature type="transmembrane region" description="Helical" evidence="1">
    <location>
        <begin position="42"/>
        <end position="62"/>
    </location>
</feature>
<evidence type="ECO:0000313" key="2">
    <source>
        <dbReference type="EMBL" id="OWO92535.1"/>
    </source>
</evidence>
<proteinExistence type="predicted"/>
<name>A0A246DQG7_9HYPH</name>
<comment type="caution">
    <text evidence="2">The sequence shown here is derived from an EMBL/GenBank/DDBJ whole genome shotgun (WGS) entry which is preliminary data.</text>
</comment>
<reference evidence="2 3" key="1">
    <citation type="submission" date="2017-03" db="EMBL/GenBank/DDBJ databases">
        <title>Genome of strain Rhizobium sp. CNPSo 668.</title>
        <authorList>
            <person name="Ribeiro R."/>
        </authorList>
    </citation>
    <scope>NUCLEOTIDE SEQUENCE [LARGE SCALE GENOMIC DNA]</scope>
    <source>
        <strain evidence="2 3">CNPSo 668</strain>
    </source>
</reference>
<dbReference type="EMBL" id="MXPU01000016">
    <property type="protein sequence ID" value="OWO92535.1"/>
    <property type="molecule type" value="Genomic_DNA"/>
</dbReference>
<dbReference type="Proteomes" id="UP000197269">
    <property type="component" value="Unassembled WGS sequence"/>
</dbReference>
<organism evidence="2 3">
    <name type="scientific">Rhizobium esperanzae</name>
    <dbReference type="NCBI Taxonomy" id="1967781"/>
    <lineage>
        <taxon>Bacteria</taxon>
        <taxon>Pseudomonadati</taxon>
        <taxon>Pseudomonadota</taxon>
        <taxon>Alphaproteobacteria</taxon>
        <taxon>Hyphomicrobiales</taxon>
        <taxon>Rhizobiaceae</taxon>
        <taxon>Rhizobium/Agrobacterium group</taxon>
        <taxon>Rhizobium</taxon>
    </lineage>
</organism>
<accession>A0A246DQG7</accession>
<keyword evidence="1" id="KW-0812">Transmembrane</keyword>